<feature type="compositionally biased region" description="Acidic residues" evidence="1">
    <location>
        <begin position="542"/>
        <end position="558"/>
    </location>
</feature>
<organism evidence="4 5">
    <name type="scientific">Blautia obeum</name>
    <dbReference type="NCBI Taxonomy" id="40520"/>
    <lineage>
        <taxon>Bacteria</taxon>
        <taxon>Bacillati</taxon>
        <taxon>Bacillota</taxon>
        <taxon>Clostridia</taxon>
        <taxon>Lachnospirales</taxon>
        <taxon>Lachnospiraceae</taxon>
        <taxon>Blautia</taxon>
    </lineage>
</organism>
<gene>
    <name evidence="4" type="ORF">DXB38_11090</name>
</gene>
<dbReference type="InterPro" id="IPR025641">
    <property type="entry name" value="DUF4340"/>
</dbReference>
<dbReference type="Proteomes" id="UP000261105">
    <property type="component" value="Unassembled WGS sequence"/>
</dbReference>
<dbReference type="EMBL" id="QSUZ01000015">
    <property type="protein sequence ID" value="RGN86966.1"/>
    <property type="molecule type" value="Genomic_DNA"/>
</dbReference>
<feature type="region of interest" description="Disordered" evidence="1">
    <location>
        <begin position="269"/>
        <end position="320"/>
    </location>
</feature>
<protein>
    <submittedName>
        <fullName evidence="4">DUF4340 domain-containing protein</fullName>
    </submittedName>
</protein>
<dbReference type="AlphaFoldDB" id="A0A3E5EDE3"/>
<evidence type="ECO:0000256" key="2">
    <source>
        <dbReference type="SAM" id="SignalP"/>
    </source>
</evidence>
<feature type="chain" id="PRO_5039406452" evidence="2">
    <location>
        <begin position="24"/>
        <end position="558"/>
    </location>
</feature>
<evidence type="ECO:0000313" key="4">
    <source>
        <dbReference type="EMBL" id="RGN86966.1"/>
    </source>
</evidence>
<feature type="region of interest" description="Disordered" evidence="1">
    <location>
        <begin position="538"/>
        <end position="558"/>
    </location>
</feature>
<sequence length="558" mass="61793">MKKKTVKLVSAVVVLGVLCAAYEGVNFYVTSQEEKETEENDTSVDLVSLEADDITAVSFTADQNEVEFDKKDDSWTEKSDANFPVNQDTVDSAVKGVASLTADQEISDVEDMSQYDLDNPQNTITLTTADGDTSLQIGMESSNNQYYVKKEDDDKNVYLVSSSSIEPFMGTLYDFAESGTFPSVTSATITDVKVDKENSYELTQDADNLFWNVSDGKTTEKADTTKAGTVTSAIGSLAYDKFVDYNCTDDSKYGFDDPYAVITVKYTEDEAVESDEDSEESTDADTEESTTDEAAADTSEDADASDEDSSEDEQETQTVEKTLTIYVGDETGDDRYVKVDDSKEVYTITKDSLTDILDSTMADFYNLTVSYVSSNDLDSLEVQSADGDHTINIVTETVKAEDEDTTDDTDSDTTDESSTETSDESSTDTDSSDESSSDDEEETTTTTYKLDGEDLDESTFTTFYNKLINMTAQERLTEEYTPEGDPTYTFIFKDTDGKETTVKYYEYDTNFYAAVVEDKVYLVNKMNVKDLDEAYQKMVNPDTEDAEESTSDTATEEN</sequence>
<feature type="signal peptide" evidence="2">
    <location>
        <begin position="1"/>
        <end position="23"/>
    </location>
</feature>
<evidence type="ECO:0000256" key="1">
    <source>
        <dbReference type="SAM" id="MobiDB-lite"/>
    </source>
</evidence>
<accession>A0A3E5EDE3</accession>
<feature type="compositionally biased region" description="Acidic residues" evidence="1">
    <location>
        <begin position="401"/>
        <end position="443"/>
    </location>
</feature>
<feature type="region of interest" description="Disordered" evidence="1">
    <location>
        <begin position="396"/>
        <end position="452"/>
    </location>
</feature>
<reference evidence="4 5" key="1">
    <citation type="submission" date="2018-08" db="EMBL/GenBank/DDBJ databases">
        <title>A genome reference for cultivated species of the human gut microbiota.</title>
        <authorList>
            <person name="Zou Y."/>
            <person name="Xue W."/>
            <person name="Luo G."/>
        </authorList>
    </citation>
    <scope>NUCLEOTIDE SEQUENCE [LARGE SCALE GENOMIC DNA]</scope>
    <source>
        <strain evidence="4 5">OM03-6</strain>
    </source>
</reference>
<keyword evidence="2" id="KW-0732">Signal</keyword>
<name>A0A3E5EDE3_9FIRM</name>
<dbReference type="Pfam" id="PF14238">
    <property type="entry name" value="DUF4340"/>
    <property type="match status" value="1"/>
</dbReference>
<feature type="compositionally biased region" description="Acidic residues" evidence="1">
    <location>
        <begin position="269"/>
        <end position="315"/>
    </location>
</feature>
<proteinExistence type="predicted"/>
<feature type="domain" description="DUF4340" evidence="3">
    <location>
        <begin position="75"/>
        <end position="258"/>
    </location>
</feature>
<evidence type="ECO:0000313" key="5">
    <source>
        <dbReference type="Proteomes" id="UP000261105"/>
    </source>
</evidence>
<comment type="caution">
    <text evidence="4">The sequence shown here is derived from an EMBL/GenBank/DDBJ whole genome shotgun (WGS) entry which is preliminary data.</text>
</comment>
<evidence type="ECO:0000259" key="3">
    <source>
        <dbReference type="Pfam" id="PF14238"/>
    </source>
</evidence>